<dbReference type="AlphaFoldDB" id="A0A318K9I5"/>
<evidence type="ECO:0000313" key="3">
    <source>
        <dbReference type="Proteomes" id="UP000247569"/>
    </source>
</evidence>
<gene>
    <name evidence="2" type="ORF">DFR70_109224</name>
</gene>
<organism evidence="2 3">
    <name type="scientific">Nocardia tenerifensis</name>
    <dbReference type="NCBI Taxonomy" id="228006"/>
    <lineage>
        <taxon>Bacteria</taxon>
        <taxon>Bacillati</taxon>
        <taxon>Actinomycetota</taxon>
        <taxon>Actinomycetes</taxon>
        <taxon>Mycobacteriales</taxon>
        <taxon>Nocardiaceae</taxon>
        <taxon>Nocardia</taxon>
    </lineage>
</organism>
<accession>A0A318K9I5</accession>
<feature type="compositionally biased region" description="Polar residues" evidence="1">
    <location>
        <begin position="87"/>
        <end position="96"/>
    </location>
</feature>
<comment type="caution">
    <text evidence="2">The sequence shown here is derived from an EMBL/GenBank/DDBJ whole genome shotgun (WGS) entry which is preliminary data.</text>
</comment>
<proteinExistence type="predicted"/>
<evidence type="ECO:0000313" key="2">
    <source>
        <dbReference type="EMBL" id="PXX61033.1"/>
    </source>
</evidence>
<feature type="region of interest" description="Disordered" evidence="1">
    <location>
        <begin position="57"/>
        <end position="172"/>
    </location>
</feature>
<dbReference type="EMBL" id="QJKF01000009">
    <property type="protein sequence ID" value="PXX61033.1"/>
    <property type="molecule type" value="Genomic_DNA"/>
</dbReference>
<evidence type="ECO:0000256" key="1">
    <source>
        <dbReference type="SAM" id="MobiDB-lite"/>
    </source>
</evidence>
<name>A0A318K9I5_9NOCA</name>
<feature type="compositionally biased region" description="Basic and acidic residues" evidence="1">
    <location>
        <begin position="57"/>
        <end position="67"/>
    </location>
</feature>
<keyword evidence="3" id="KW-1185">Reference proteome</keyword>
<sequence>MVLTPGDRRADFRKHFGNYQFRPVTGSGADTLESWTSATTEKTAGDVLVRQHIRRDRVSAHDDHLGSRGDNNSAHNDHHGGRVRTKGTPNHSNQDALNRRYSPIRGITARPTSRARGTPMRNSCSSPLSHTKNRGVLRLRPNDFIRGTHLPERSPVRSPSYHRTPAQQREERKIRARPFLRESIQQSMFRCYPAGATEEVLESPIGGVTPDSARRTLLG</sequence>
<protein>
    <submittedName>
        <fullName evidence="2">Uncharacterized protein</fullName>
    </submittedName>
</protein>
<reference evidence="2 3" key="1">
    <citation type="submission" date="2018-05" db="EMBL/GenBank/DDBJ databases">
        <title>Genomic Encyclopedia of Type Strains, Phase IV (KMG-IV): sequencing the most valuable type-strain genomes for metagenomic binning, comparative biology and taxonomic classification.</title>
        <authorList>
            <person name="Goeker M."/>
        </authorList>
    </citation>
    <scope>NUCLEOTIDE SEQUENCE [LARGE SCALE GENOMIC DNA]</scope>
    <source>
        <strain evidence="2 3">DSM 44704</strain>
    </source>
</reference>
<dbReference type="Proteomes" id="UP000247569">
    <property type="component" value="Unassembled WGS sequence"/>
</dbReference>
<feature type="compositionally biased region" description="Polar residues" evidence="1">
    <location>
        <begin position="120"/>
        <end position="130"/>
    </location>
</feature>